<reference evidence="4" key="1">
    <citation type="submission" date="2016-06" db="UniProtKB">
        <authorList>
            <consortium name="WormBaseParasite"/>
        </authorList>
    </citation>
    <scope>IDENTIFICATION</scope>
</reference>
<keyword evidence="3" id="KW-1185">Reference proteome</keyword>
<evidence type="ECO:0000313" key="4">
    <source>
        <dbReference type="WBParaSite" id="SSLN_0000214701-mRNA-1"/>
    </source>
</evidence>
<protein>
    <submittedName>
        <fullName evidence="2 4">Uncharacterized protein</fullName>
    </submittedName>
</protein>
<gene>
    <name evidence="2" type="ORF">SSLN_LOCUS2077</name>
</gene>
<evidence type="ECO:0000256" key="1">
    <source>
        <dbReference type="SAM" id="MobiDB-lite"/>
    </source>
</evidence>
<name>A0A183SCX9_SCHSO</name>
<feature type="region of interest" description="Disordered" evidence="1">
    <location>
        <begin position="52"/>
        <end position="73"/>
    </location>
</feature>
<proteinExistence type="predicted"/>
<evidence type="ECO:0000313" key="3">
    <source>
        <dbReference type="Proteomes" id="UP000275846"/>
    </source>
</evidence>
<accession>A0A183SCX9</accession>
<dbReference type="AlphaFoldDB" id="A0A183SCX9"/>
<sequence length="200" mass="22853">MCTARKSGGVVFEVETATGIMTRRVNQLRWMFTTDGQIALHLLCDTFEVPTPNKDTRPTQPAIHKRHRKTQLPKKRIMDPKKKRYEVHLSKAVGVMETGTAIESWPKVKMAIDDARQNRPGRLGKTRKKPGNQAVCAAVPNTREALTPACGPNFREVLTRGFQRDMRPINVNHFAGQKVPERSPLLSRHWRERSRTPRIQ</sequence>
<dbReference type="OrthoDB" id="288203at2759"/>
<dbReference type="WBParaSite" id="SSLN_0000214701-mRNA-1">
    <property type="protein sequence ID" value="SSLN_0000214701-mRNA-1"/>
    <property type="gene ID" value="SSLN_0000214701"/>
</dbReference>
<dbReference type="Proteomes" id="UP000275846">
    <property type="component" value="Unassembled WGS sequence"/>
</dbReference>
<feature type="compositionally biased region" description="Basic residues" evidence="1">
    <location>
        <begin position="63"/>
        <end position="73"/>
    </location>
</feature>
<evidence type="ECO:0000313" key="2">
    <source>
        <dbReference type="EMBL" id="VDL88462.1"/>
    </source>
</evidence>
<organism evidence="4">
    <name type="scientific">Schistocephalus solidus</name>
    <name type="common">Tapeworm</name>
    <dbReference type="NCBI Taxonomy" id="70667"/>
    <lineage>
        <taxon>Eukaryota</taxon>
        <taxon>Metazoa</taxon>
        <taxon>Spiralia</taxon>
        <taxon>Lophotrochozoa</taxon>
        <taxon>Platyhelminthes</taxon>
        <taxon>Cestoda</taxon>
        <taxon>Eucestoda</taxon>
        <taxon>Diphyllobothriidea</taxon>
        <taxon>Diphyllobothriidae</taxon>
        <taxon>Schistocephalus</taxon>
    </lineage>
</organism>
<dbReference type="EMBL" id="UYSU01032166">
    <property type="protein sequence ID" value="VDL88462.1"/>
    <property type="molecule type" value="Genomic_DNA"/>
</dbReference>
<reference evidence="2 3" key="2">
    <citation type="submission" date="2018-11" db="EMBL/GenBank/DDBJ databases">
        <authorList>
            <consortium name="Pathogen Informatics"/>
        </authorList>
    </citation>
    <scope>NUCLEOTIDE SEQUENCE [LARGE SCALE GENOMIC DNA]</scope>
    <source>
        <strain evidence="2 3">NST_G2</strain>
    </source>
</reference>